<comment type="caution">
    <text evidence="2">The sequence shown here is derived from an EMBL/GenBank/DDBJ whole genome shotgun (WGS) entry which is preliminary data.</text>
</comment>
<reference evidence="2 3" key="1">
    <citation type="submission" date="2023-07" db="EMBL/GenBank/DDBJ databases">
        <title>Functional and genomic diversity of the sorghum phyllosphere microbiome.</title>
        <authorList>
            <person name="Shade A."/>
        </authorList>
    </citation>
    <scope>NUCLEOTIDE SEQUENCE [LARGE SCALE GENOMIC DNA]</scope>
    <source>
        <strain evidence="2 3">SORGH_AS_1064</strain>
    </source>
</reference>
<evidence type="ECO:0000313" key="2">
    <source>
        <dbReference type="EMBL" id="MDQ1094988.1"/>
    </source>
</evidence>
<dbReference type="Proteomes" id="UP001225072">
    <property type="component" value="Unassembled WGS sequence"/>
</dbReference>
<keyword evidence="3" id="KW-1185">Reference proteome</keyword>
<gene>
    <name evidence="2" type="ORF">QE404_000135</name>
</gene>
<feature type="region of interest" description="Disordered" evidence="1">
    <location>
        <begin position="1"/>
        <end position="20"/>
    </location>
</feature>
<protein>
    <submittedName>
        <fullName evidence="2">Uncharacterized protein</fullName>
    </submittedName>
</protein>
<organism evidence="2 3">
    <name type="scientific">Chryseobacterium camelliae</name>
    <dbReference type="NCBI Taxonomy" id="1265445"/>
    <lineage>
        <taxon>Bacteria</taxon>
        <taxon>Pseudomonadati</taxon>
        <taxon>Bacteroidota</taxon>
        <taxon>Flavobacteriia</taxon>
        <taxon>Flavobacteriales</taxon>
        <taxon>Weeksellaceae</taxon>
        <taxon>Chryseobacterium group</taxon>
        <taxon>Chryseobacterium</taxon>
    </lineage>
</organism>
<sequence length="45" mass="5198">MKLLHNISDMNSTQPGGQPKGQRYACNVLLDNEFINERCLYIWVS</sequence>
<evidence type="ECO:0000313" key="3">
    <source>
        <dbReference type="Proteomes" id="UP001225072"/>
    </source>
</evidence>
<accession>A0ABU0TD29</accession>
<proteinExistence type="predicted"/>
<name>A0ABU0TD29_9FLAO</name>
<dbReference type="EMBL" id="JAUTAL010000001">
    <property type="protein sequence ID" value="MDQ1094988.1"/>
    <property type="molecule type" value="Genomic_DNA"/>
</dbReference>
<evidence type="ECO:0000256" key="1">
    <source>
        <dbReference type="SAM" id="MobiDB-lite"/>
    </source>
</evidence>